<proteinExistence type="predicted"/>
<dbReference type="OrthoDB" id="4541465at2"/>
<accession>A0A239L8C6</accession>
<feature type="domain" description="HTH tetR-type" evidence="5">
    <location>
        <begin position="6"/>
        <end position="66"/>
    </location>
</feature>
<dbReference type="Proteomes" id="UP000198407">
    <property type="component" value="Unassembled WGS sequence"/>
</dbReference>
<protein>
    <submittedName>
        <fullName evidence="6">Transcriptional regulator, TetR family</fullName>
    </submittedName>
</protein>
<dbReference type="PRINTS" id="PR00455">
    <property type="entry name" value="HTHTETR"/>
</dbReference>
<keyword evidence="1" id="KW-0805">Transcription regulation</keyword>
<feature type="DNA-binding region" description="H-T-H motif" evidence="4">
    <location>
        <begin position="29"/>
        <end position="48"/>
    </location>
</feature>
<dbReference type="PANTHER" id="PTHR47506">
    <property type="entry name" value="TRANSCRIPTIONAL REGULATORY PROTEIN"/>
    <property type="match status" value="1"/>
</dbReference>
<keyword evidence="2 4" id="KW-0238">DNA-binding</keyword>
<dbReference type="AlphaFoldDB" id="A0A239L8C6"/>
<evidence type="ECO:0000256" key="4">
    <source>
        <dbReference type="PROSITE-ProRule" id="PRU00335"/>
    </source>
</evidence>
<evidence type="ECO:0000313" key="6">
    <source>
        <dbReference type="EMBL" id="SNT26540.1"/>
    </source>
</evidence>
<dbReference type="RefSeq" id="WP_042129518.1">
    <property type="nucleotide sequence ID" value="NZ_FZOL01000033.1"/>
</dbReference>
<keyword evidence="3" id="KW-0804">Transcription</keyword>
<dbReference type="Pfam" id="PF00440">
    <property type="entry name" value="TetR_N"/>
    <property type="match status" value="1"/>
</dbReference>
<sequence>MSSRPNLTREDWIHAAQHVLVSSGVDAVRVDTLAKELKITRGSFYYHFKSRGELLEGILGNWRARATEDVILSLRNAHASPLQQLQRLLELPSHGQTAKDAAAIELGIRAWARRDKQARQAIDEVDSHRLNYIEGLLIQAGTPVDEAQDRAYLIYAYQISLSLLHGDDSSQQRLERSQRMAGLLLPQGAAVPA</sequence>
<organism evidence="6 7">
    <name type="scientific">Pseudomonas japonica</name>
    <dbReference type="NCBI Taxonomy" id="256466"/>
    <lineage>
        <taxon>Bacteria</taxon>
        <taxon>Pseudomonadati</taxon>
        <taxon>Pseudomonadota</taxon>
        <taxon>Gammaproteobacteria</taxon>
        <taxon>Pseudomonadales</taxon>
        <taxon>Pseudomonadaceae</taxon>
        <taxon>Pseudomonas</taxon>
    </lineage>
</organism>
<evidence type="ECO:0000259" key="5">
    <source>
        <dbReference type="PROSITE" id="PS50977"/>
    </source>
</evidence>
<dbReference type="PROSITE" id="PS50977">
    <property type="entry name" value="HTH_TETR_2"/>
    <property type="match status" value="1"/>
</dbReference>
<name>A0A239L8C6_9PSED</name>
<dbReference type="STRING" id="1215104.GCA_000730585_00588"/>
<dbReference type="GO" id="GO:0003677">
    <property type="term" value="F:DNA binding"/>
    <property type="evidence" value="ECO:0007669"/>
    <property type="project" value="UniProtKB-UniRule"/>
</dbReference>
<dbReference type="Gene3D" id="1.10.357.10">
    <property type="entry name" value="Tetracycline Repressor, domain 2"/>
    <property type="match status" value="1"/>
</dbReference>
<keyword evidence="7" id="KW-1185">Reference proteome</keyword>
<dbReference type="InterPro" id="IPR009057">
    <property type="entry name" value="Homeodomain-like_sf"/>
</dbReference>
<evidence type="ECO:0000256" key="1">
    <source>
        <dbReference type="ARBA" id="ARBA00023015"/>
    </source>
</evidence>
<evidence type="ECO:0000313" key="7">
    <source>
        <dbReference type="Proteomes" id="UP000198407"/>
    </source>
</evidence>
<evidence type="ECO:0000256" key="3">
    <source>
        <dbReference type="ARBA" id="ARBA00023163"/>
    </source>
</evidence>
<evidence type="ECO:0000256" key="2">
    <source>
        <dbReference type="ARBA" id="ARBA00023125"/>
    </source>
</evidence>
<dbReference type="SUPFAM" id="SSF46689">
    <property type="entry name" value="Homeodomain-like"/>
    <property type="match status" value="1"/>
</dbReference>
<dbReference type="EMBL" id="FZOL01000033">
    <property type="protein sequence ID" value="SNT26540.1"/>
    <property type="molecule type" value="Genomic_DNA"/>
</dbReference>
<reference evidence="7" key="1">
    <citation type="submission" date="2017-06" db="EMBL/GenBank/DDBJ databases">
        <authorList>
            <person name="Varghese N."/>
            <person name="Submissions S."/>
        </authorList>
    </citation>
    <scope>NUCLEOTIDE SEQUENCE [LARGE SCALE GENOMIC DNA]</scope>
    <source>
        <strain evidence="7">DSM 22348</strain>
    </source>
</reference>
<dbReference type="InterPro" id="IPR001647">
    <property type="entry name" value="HTH_TetR"/>
</dbReference>
<gene>
    <name evidence="6" type="ORF">SAMN05444352_13312</name>
</gene>
<dbReference type="PANTHER" id="PTHR47506:SF6">
    <property type="entry name" value="HTH-TYPE TRANSCRIPTIONAL REPRESSOR NEMR"/>
    <property type="match status" value="1"/>
</dbReference>